<evidence type="ECO:0000313" key="3">
    <source>
        <dbReference type="EMBL" id="PIR95396.1"/>
    </source>
</evidence>
<name>A0A2H0V8G5_9BACT</name>
<feature type="transmembrane region" description="Helical" evidence="2">
    <location>
        <begin position="125"/>
        <end position="145"/>
    </location>
</feature>
<feature type="compositionally biased region" description="Polar residues" evidence="1">
    <location>
        <begin position="67"/>
        <end position="79"/>
    </location>
</feature>
<comment type="caution">
    <text evidence="3">The sequence shown here is derived from an EMBL/GenBank/DDBJ whole genome shotgun (WGS) entry which is preliminary data.</text>
</comment>
<feature type="region of interest" description="Disordered" evidence="1">
    <location>
        <begin position="58"/>
        <end position="79"/>
    </location>
</feature>
<reference evidence="4" key="1">
    <citation type="submission" date="2017-09" db="EMBL/GenBank/DDBJ databases">
        <title>Depth-based differentiation of microbial function through sediment-hosted aquifers and enrichment of novel symbionts in the deep terrestrial subsurface.</title>
        <authorList>
            <person name="Probst A.J."/>
            <person name="Ladd B."/>
            <person name="Jarett J.K."/>
            <person name="Geller-Mcgrath D.E."/>
            <person name="Sieber C.M.K."/>
            <person name="Emerson J.B."/>
            <person name="Anantharaman K."/>
            <person name="Thomas B.C."/>
            <person name="Malmstrom R."/>
            <person name="Stieglmeier M."/>
            <person name="Klingl A."/>
            <person name="Woyke T."/>
            <person name="Ryan C.M."/>
            <person name="Banfield J.F."/>
        </authorList>
    </citation>
    <scope>NUCLEOTIDE SEQUENCE [LARGE SCALE GENOMIC DNA]</scope>
</reference>
<organism evidence="3 4">
    <name type="scientific">Candidatus Falkowbacteria bacterium CG10_big_fil_rev_8_21_14_0_10_37_18</name>
    <dbReference type="NCBI Taxonomy" id="1974562"/>
    <lineage>
        <taxon>Bacteria</taxon>
        <taxon>Candidatus Falkowiibacteriota</taxon>
    </lineage>
</organism>
<proteinExistence type="predicted"/>
<protein>
    <recommendedName>
        <fullName evidence="5">Baseplate protein J-like domain-containing protein</fullName>
    </recommendedName>
</protein>
<feature type="compositionally biased region" description="Basic residues" evidence="1">
    <location>
        <begin position="14"/>
        <end position="29"/>
    </location>
</feature>
<accession>A0A2H0V8G5</accession>
<keyword evidence="2" id="KW-1133">Transmembrane helix</keyword>
<gene>
    <name evidence="3" type="ORF">COT93_02575</name>
</gene>
<dbReference type="EMBL" id="PFAL01000024">
    <property type="protein sequence ID" value="PIR95396.1"/>
    <property type="molecule type" value="Genomic_DNA"/>
</dbReference>
<evidence type="ECO:0000256" key="1">
    <source>
        <dbReference type="SAM" id="MobiDB-lite"/>
    </source>
</evidence>
<evidence type="ECO:0008006" key="5">
    <source>
        <dbReference type="Google" id="ProtNLM"/>
    </source>
</evidence>
<feature type="region of interest" description="Disordered" evidence="1">
    <location>
        <begin position="1"/>
        <end position="29"/>
    </location>
</feature>
<keyword evidence="2" id="KW-0812">Transmembrane</keyword>
<evidence type="ECO:0000313" key="4">
    <source>
        <dbReference type="Proteomes" id="UP000229972"/>
    </source>
</evidence>
<sequence>MPRVKSSDTAPKKAPVRKKTLTKTIHPKKKTKSILVDVIEDEALPSEKKLASDFLVESENKKKRKGMTSQAEKTTSEISSNLDRQKEFFSSLALKEKSTDNSNDGRGGKQDREAGKRSLGLYRRLAIKFIILVVALAVIVAYFSFSKLTVAVNLKGETISDTLLLKIFDPNNTEVPTVDDATDSITKTATATVSMLQNDPREPMAGNIKEIGTSVDKTYLATGETYLGEEVVGSVRIINNYNKSQPLVATTRLLSPDGKLFRIKNAVNVPAGGEVTVDIYTDKPAENMAISSTTFTIPGLWLGLQDKIYAKNDAPFTFTKKVQKYVTANDLEMAVKDIGENLIDNAKSKAGAGQNWLYLTLTSPVVNIDAKVGAKQEEFTAKASGKIVAVAVDVSEMSKLAAAKLNLIIPDDKELANFKGDNISYSLDNYDVASKTATVKASFSGTMILRSDAQVINPQQLVGLTDEQIRTYLNSRPELKEYTLKFSPAFMKKAPSLVDRIKIEVDKN</sequence>
<dbReference type="Proteomes" id="UP000229972">
    <property type="component" value="Unassembled WGS sequence"/>
</dbReference>
<dbReference type="AlphaFoldDB" id="A0A2H0V8G5"/>
<keyword evidence="2" id="KW-0472">Membrane</keyword>
<evidence type="ECO:0000256" key="2">
    <source>
        <dbReference type="SAM" id="Phobius"/>
    </source>
</evidence>